<dbReference type="Pfam" id="PF09335">
    <property type="entry name" value="VTT_dom"/>
    <property type="match status" value="1"/>
</dbReference>
<organism evidence="9 10">
    <name type="scientific">Pseudomonas syringae pv. apii</name>
    <dbReference type="NCBI Taxonomy" id="81036"/>
    <lineage>
        <taxon>Bacteria</taxon>
        <taxon>Pseudomonadati</taxon>
        <taxon>Pseudomonadota</taxon>
        <taxon>Gammaproteobacteria</taxon>
        <taxon>Pseudomonadales</taxon>
        <taxon>Pseudomonadaceae</taxon>
        <taxon>Pseudomonas</taxon>
    </lineage>
</organism>
<evidence type="ECO:0000313" key="10">
    <source>
        <dbReference type="Proteomes" id="UP000271152"/>
    </source>
</evidence>
<sequence>MGDLLNGMTGWLTANPSWVAVAIFLVAFIECVAIVGIVVPGTVIMFAIAALAGSGILPLSEVLLLGFLGGLLGDAVSYFVGRRFHQNIRQLPGLRTHPEWMEGAEKYFHRYGIASLLVGRFIGPLRPMLPMIAGMCDMPLPRFVAVSVLAAAGWSIAYLMPGWAAGAAIRLPLPEGFWPEAAVVGGGLAVLFGLSIQSSIRQKRYATRLISALSLTLVAALFFGFPLLADFDNGLMTLIQEHRSEATQHIVVFVTSIGDFRAQLLAASLLIIVLAVARQWRHAAFALTATLGTAIANGILKTFFARARPEVLLEPLTTYSMPSGHSSAAFALFMTLAVLAGRGQPVRLRVTWMFVAGIPALAIALSRVYLGVHWPTDILAGMLLAFCVCAASLALIQRKDPLPAMSVRVWWLVVPAMTALLGIFAVRALSHGVLRYQY</sequence>
<dbReference type="AlphaFoldDB" id="A0A3M5WW01"/>
<dbReference type="InterPro" id="IPR036938">
    <property type="entry name" value="PAP2/HPO_sf"/>
</dbReference>
<dbReference type="SMART" id="SM00014">
    <property type="entry name" value="acidPPc"/>
    <property type="match status" value="1"/>
</dbReference>
<keyword evidence="6 7" id="KW-0472">Membrane</keyword>
<evidence type="ECO:0000256" key="1">
    <source>
        <dbReference type="ARBA" id="ARBA00004651"/>
    </source>
</evidence>
<feature type="transmembrane region" description="Helical" evidence="7">
    <location>
        <begin position="352"/>
        <end position="372"/>
    </location>
</feature>
<evidence type="ECO:0000256" key="3">
    <source>
        <dbReference type="ARBA" id="ARBA00022475"/>
    </source>
</evidence>
<comment type="subcellular location">
    <subcellularLocation>
        <location evidence="1">Cell membrane</location>
        <topology evidence="1">Multi-pass membrane protein</topology>
    </subcellularLocation>
</comment>
<feature type="transmembrane region" description="Helical" evidence="7">
    <location>
        <begin position="409"/>
        <end position="429"/>
    </location>
</feature>
<dbReference type="RefSeq" id="WP_024639421.1">
    <property type="nucleotide sequence ID" value="NZ_RBUG01000053.1"/>
</dbReference>
<dbReference type="PANTHER" id="PTHR30353:SF15">
    <property type="entry name" value="INNER MEMBRANE PROTEIN YABI"/>
    <property type="match status" value="1"/>
</dbReference>
<proteinExistence type="inferred from homology"/>
<comment type="similarity">
    <text evidence="2">Belongs to the DedA family.</text>
</comment>
<feature type="transmembrane region" description="Helical" evidence="7">
    <location>
        <begin position="209"/>
        <end position="229"/>
    </location>
</feature>
<evidence type="ECO:0000256" key="7">
    <source>
        <dbReference type="SAM" id="Phobius"/>
    </source>
</evidence>
<feature type="transmembrane region" description="Helical" evidence="7">
    <location>
        <begin position="378"/>
        <end position="397"/>
    </location>
</feature>
<evidence type="ECO:0000256" key="4">
    <source>
        <dbReference type="ARBA" id="ARBA00022692"/>
    </source>
</evidence>
<dbReference type="GO" id="GO:0005886">
    <property type="term" value="C:plasma membrane"/>
    <property type="evidence" value="ECO:0007669"/>
    <property type="project" value="UniProtKB-SubCell"/>
</dbReference>
<dbReference type="Pfam" id="PF01569">
    <property type="entry name" value="PAP2"/>
    <property type="match status" value="1"/>
</dbReference>
<accession>A0A3M5WW01</accession>
<feature type="transmembrane region" description="Helical" evidence="7">
    <location>
        <begin position="143"/>
        <end position="165"/>
    </location>
</feature>
<dbReference type="CDD" id="cd03392">
    <property type="entry name" value="PAP2_like_2"/>
    <property type="match status" value="1"/>
</dbReference>
<protein>
    <submittedName>
        <fullName evidence="9">DedA:Phosphoesterase, PA-phosphatase related protein</fullName>
    </submittedName>
</protein>
<evidence type="ECO:0000256" key="5">
    <source>
        <dbReference type="ARBA" id="ARBA00022989"/>
    </source>
</evidence>
<evidence type="ECO:0000313" key="9">
    <source>
        <dbReference type="EMBL" id="RMU74751.1"/>
    </source>
</evidence>
<keyword evidence="3" id="KW-1003">Cell membrane</keyword>
<dbReference type="PANTHER" id="PTHR30353">
    <property type="entry name" value="INNER MEMBRANE PROTEIN DEDA-RELATED"/>
    <property type="match status" value="1"/>
</dbReference>
<name>A0A3M5WW01_9PSED</name>
<feature type="domain" description="Phosphatidic acid phosphatase type 2/haloperoxidase" evidence="8">
    <location>
        <begin position="283"/>
        <end position="393"/>
    </location>
</feature>
<dbReference type="EMBL" id="RBUG01000053">
    <property type="protein sequence ID" value="RMU74751.1"/>
    <property type="molecule type" value="Genomic_DNA"/>
</dbReference>
<evidence type="ECO:0000259" key="8">
    <source>
        <dbReference type="SMART" id="SM00014"/>
    </source>
</evidence>
<feature type="transmembrane region" description="Helical" evidence="7">
    <location>
        <begin position="20"/>
        <end position="50"/>
    </location>
</feature>
<dbReference type="InterPro" id="IPR032816">
    <property type="entry name" value="VTT_dom"/>
</dbReference>
<keyword evidence="5 7" id="KW-1133">Transmembrane helix</keyword>
<reference evidence="9 10" key="1">
    <citation type="submission" date="2018-08" db="EMBL/GenBank/DDBJ databases">
        <title>Recombination of ecologically and evolutionarily significant loci maintains genetic cohesion in the Pseudomonas syringae species complex.</title>
        <authorList>
            <person name="Dillon M."/>
            <person name="Thakur S."/>
            <person name="Almeida R.N.D."/>
            <person name="Weir B.S."/>
            <person name="Guttman D.S."/>
        </authorList>
    </citation>
    <scope>NUCLEOTIDE SEQUENCE [LARGE SCALE GENOMIC DNA]</scope>
    <source>
        <strain evidence="9 10">ICMP 11947</strain>
    </source>
</reference>
<gene>
    <name evidence="9" type="ORF">ALP23_01891</name>
</gene>
<feature type="transmembrane region" description="Helical" evidence="7">
    <location>
        <begin position="249"/>
        <end position="276"/>
    </location>
</feature>
<dbReference type="InterPro" id="IPR000326">
    <property type="entry name" value="PAP2/HPO"/>
</dbReference>
<feature type="transmembrane region" description="Helical" evidence="7">
    <location>
        <begin position="324"/>
        <end position="340"/>
    </location>
</feature>
<feature type="transmembrane region" description="Helical" evidence="7">
    <location>
        <begin position="283"/>
        <end position="304"/>
    </location>
</feature>
<dbReference type="InterPro" id="IPR032818">
    <property type="entry name" value="DedA-like"/>
</dbReference>
<dbReference type="Proteomes" id="UP000271152">
    <property type="component" value="Unassembled WGS sequence"/>
</dbReference>
<dbReference type="Gene3D" id="1.20.144.10">
    <property type="entry name" value="Phosphatidic acid phosphatase type 2/haloperoxidase"/>
    <property type="match status" value="2"/>
</dbReference>
<feature type="transmembrane region" description="Helical" evidence="7">
    <location>
        <begin position="62"/>
        <end position="81"/>
    </location>
</feature>
<evidence type="ECO:0000256" key="6">
    <source>
        <dbReference type="ARBA" id="ARBA00023136"/>
    </source>
</evidence>
<feature type="transmembrane region" description="Helical" evidence="7">
    <location>
        <begin position="177"/>
        <end position="197"/>
    </location>
</feature>
<comment type="caution">
    <text evidence="9">The sequence shown here is derived from an EMBL/GenBank/DDBJ whole genome shotgun (WGS) entry which is preliminary data.</text>
</comment>
<dbReference type="SUPFAM" id="SSF48317">
    <property type="entry name" value="Acid phosphatase/Vanadium-dependent haloperoxidase"/>
    <property type="match status" value="1"/>
</dbReference>
<keyword evidence="4 7" id="KW-0812">Transmembrane</keyword>
<evidence type="ECO:0000256" key="2">
    <source>
        <dbReference type="ARBA" id="ARBA00010792"/>
    </source>
</evidence>